<evidence type="ECO:0000256" key="4">
    <source>
        <dbReference type="ARBA" id="ARBA00022989"/>
    </source>
</evidence>
<proteinExistence type="inferred from homology"/>
<gene>
    <name evidence="7" type="ORF">JQC93_15525</name>
</gene>
<evidence type="ECO:0000256" key="5">
    <source>
        <dbReference type="ARBA" id="ARBA00023136"/>
    </source>
</evidence>
<keyword evidence="5 6" id="KW-0472">Membrane</keyword>
<name>A0ABS2HLA7_9VIBR</name>
<evidence type="ECO:0000256" key="2">
    <source>
        <dbReference type="ARBA" id="ARBA00009773"/>
    </source>
</evidence>
<dbReference type="EMBL" id="JAFEUM010000007">
    <property type="protein sequence ID" value="MBM7037819.1"/>
    <property type="molecule type" value="Genomic_DNA"/>
</dbReference>
<protein>
    <submittedName>
        <fullName evidence="7">AI-2E family transporter</fullName>
    </submittedName>
</protein>
<keyword evidence="4 6" id="KW-1133">Transmembrane helix</keyword>
<organism evidence="7 8">
    <name type="scientific">Vibrio ulleungensis</name>
    <dbReference type="NCBI Taxonomy" id="2807619"/>
    <lineage>
        <taxon>Bacteria</taxon>
        <taxon>Pseudomonadati</taxon>
        <taxon>Pseudomonadota</taxon>
        <taxon>Gammaproteobacteria</taxon>
        <taxon>Vibrionales</taxon>
        <taxon>Vibrionaceae</taxon>
        <taxon>Vibrio</taxon>
    </lineage>
</organism>
<reference evidence="7 8" key="1">
    <citation type="submission" date="2021-02" db="EMBL/GenBank/DDBJ databases">
        <authorList>
            <person name="Park J.-S."/>
        </authorList>
    </citation>
    <scope>NUCLEOTIDE SEQUENCE [LARGE SCALE GENOMIC DNA]</scope>
    <source>
        <strain evidence="7 8">188UL20-2</strain>
    </source>
</reference>
<accession>A0ABS2HLA7</accession>
<sequence length="396" mass="43782">MKNRTLVVLVCLKSRFARRVFYRHYVPNKLNKDATLNTPFKFHPSHGLMIAALLASAVACYFLLEPYINSIVMAFIISLLINPIHEWIESKMPKYRNTAAVLSCLVLIFIIVMPALTVVAAIAQQGVVFTQGLFDWVGSGGVNTAFESDMVVKGLAFINQYSPFDAITVESITVKITEFASTLGSTLLTISTKILGDATSFLMDFFLMLFVLFFLLRDNDKIISTMRHILPFSRSQEDRLLGEIENVSKSAVLGSFLTAIAQGLAGGFAMWLAGFPGLFWGTMMGFASFIPVVGTALIWVPATIYLFVTGDTTWAIFLGIWCVLVVGSIDNILRPLLMQGSAGMNTIMIFFSLLGGINLFGLLGLIYGPLIFAISIVLFKLYEEEFEGFLNQQDRS</sequence>
<feature type="transmembrane region" description="Helical" evidence="6">
    <location>
        <begin position="286"/>
        <end position="308"/>
    </location>
</feature>
<comment type="caution">
    <text evidence="7">The sequence shown here is derived from an EMBL/GenBank/DDBJ whole genome shotgun (WGS) entry which is preliminary data.</text>
</comment>
<feature type="transmembrane region" description="Helical" evidence="6">
    <location>
        <begin position="349"/>
        <end position="379"/>
    </location>
</feature>
<dbReference type="InterPro" id="IPR002549">
    <property type="entry name" value="AI-2E-like"/>
</dbReference>
<comment type="subcellular location">
    <subcellularLocation>
        <location evidence="1">Membrane</location>
        <topology evidence="1">Multi-pass membrane protein</topology>
    </subcellularLocation>
</comment>
<keyword evidence="8" id="KW-1185">Reference proteome</keyword>
<feature type="transmembrane region" description="Helical" evidence="6">
    <location>
        <begin position="314"/>
        <end position="337"/>
    </location>
</feature>
<feature type="transmembrane region" description="Helical" evidence="6">
    <location>
        <begin position="46"/>
        <end position="64"/>
    </location>
</feature>
<evidence type="ECO:0000313" key="7">
    <source>
        <dbReference type="EMBL" id="MBM7037819.1"/>
    </source>
</evidence>
<dbReference type="Proteomes" id="UP000809621">
    <property type="component" value="Unassembled WGS sequence"/>
</dbReference>
<feature type="transmembrane region" description="Helical" evidence="6">
    <location>
        <begin position="251"/>
        <end position="274"/>
    </location>
</feature>
<evidence type="ECO:0000256" key="6">
    <source>
        <dbReference type="SAM" id="Phobius"/>
    </source>
</evidence>
<dbReference type="PANTHER" id="PTHR21716:SF4">
    <property type="entry name" value="TRANSMEMBRANE PROTEIN 245"/>
    <property type="match status" value="1"/>
</dbReference>
<dbReference type="PANTHER" id="PTHR21716">
    <property type="entry name" value="TRANSMEMBRANE PROTEIN"/>
    <property type="match status" value="1"/>
</dbReference>
<keyword evidence="3 6" id="KW-0812">Transmembrane</keyword>
<feature type="transmembrane region" description="Helical" evidence="6">
    <location>
        <begin position="194"/>
        <end position="216"/>
    </location>
</feature>
<evidence type="ECO:0000313" key="8">
    <source>
        <dbReference type="Proteomes" id="UP000809621"/>
    </source>
</evidence>
<feature type="transmembrane region" description="Helical" evidence="6">
    <location>
        <begin position="100"/>
        <end position="123"/>
    </location>
</feature>
<dbReference type="Pfam" id="PF01594">
    <property type="entry name" value="AI-2E_transport"/>
    <property type="match status" value="1"/>
</dbReference>
<evidence type="ECO:0000256" key="3">
    <source>
        <dbReference type="ARBA" id="ARBA00022692"/>
    </source>
</evidence>
<evidence type="ECO:0000256" key="1">
    <source>
        <dbReference type="ARBA" id="ARBA00004141"/>
    </source>
</evidence>
<comment type="similarity">
    <text evidence="2">Belongs to the autoinducer-2 exporter (AI-2E) (TC 2.A.86) family.</text>
</comment>